<feature type="compositionally biased region" description="Gly residues" evidence="1">
    <location>
        <begin position="25"/>
        <end position="62"/>
    </location>
</feature>
<name>A0A250XHD3_9CHLO</name>
<sequence>MVLANEKGVVPGVLVHLQNGKGLGWGGGGGDRGAGVNGGRGGEGEGGGWGGRGPGGKGGGGKATVSWVSQHGRVSTPIDGVKAEEGLACVMSGQVDLQGHQAMHMAYGKTRVIVIMSRSTA</sequence>
<keyword evidence="3" id="KW-1185">Reference proteome</keyword>
<comment type="caution">
    <text evidence="2">The sequence shown here is derived from an EMBL/GenBank/DDBJ whole genome shotgun (WGS) entry which is preliminary data.</text>
</comment>
<evidence type="ECO:0000313" key="2">
    <source>
        <dbReference type="EMBL" id="GAX82484.1"/>
    </source>
</evidence>
<dbReference type="Proteomes" id="UP000232323">
    <property type="component" value="Unassembled WGS sequence"/>
</dbReference>
<gene>
    <name evidence="2" type="ORF">CEUSTIGMA_g9911.t1</name>
</gene>
<dbReference type="AlphaFoldDB" id="A0A250XHD3"/>
<proteinExistence type="predicted"/>
<evidence type="ECO:0000256" key="1">
    <source>
        <dbReference type="SAM" id="MobiDB-lite"/>
    </source>
</evidence>
<dbReference type="EMBL" id="BEGY01000081">
    <property type="protein sequence ID" value="GAX82484.1"/>
    <property type="molecule type" value="Genomic_DNA"/>
</dbReference>
<accession>A0A250XHD3</accession>
<protein>
    <submittedName>
        <fullName evidence="2">Uncharacterized protein</fullName>
    </submittedName>
</protein>
<evidence type="ECO:0000313" key="3">
    <source>
        <dbReference type="Proteomes" id="UP000232323"/>
    </source>
</evidence>
<feature type="region of interest" description="Disordered" evidence="1">
    <location>
        <begin position="25"/>
        <end position="65"/>
    </location>
</feature>
<organism evidence="2 3">
    <name type="scientific">Chlamydomonas eustigma</name>
    <dbReference type="NCBI Taxonomy" id="1157962"/>
    <lineage>
        <taxon>Eukaryota</taxon>
        <taxon>Viridiplantae</taxon>
        <taxon>Chlorophyta</taxon>
        <taxon>core chlorophytes</taxon>
        <taxon>Chlorophyceae</taxon>
        <taxon>CS clade</taxon>
        <taxon>Chlamydomonadales</taxon>
        <taxon>Chlamydomonadaceae</taxon>
        <taxon>Chlamydomonas</taxon>
    </lineage>
</organism>
<reference evidence="2 3" key="1">
    <citation type="submission" date="2017-08" db="EMBL/GenBank/DDBJ databases">
        <title>Acidophilic green algal genome provides insights into adaptation to an acidic environment.</title>
        <authorList>
            <person name="Hirooka S."/>
            <person name="Hirose Y."/>
            <person name="Kanesaki Y."/>
            <person name="Higuchi S."/>
            <person name="Fujiwara T."/>
            <person name="Onuma R."/>
            <person name="Era A."/>
            <person name="Ohbayashi R."/>
            <person name="Uzuka A."/>
            <person name="Nozaki H."/>
            <person name="Yoshikawa H."/>
            <person name="Miyagishima S.Y."/>
        </authorList>
    </citation>
    <scope>NUCLEOTIDE SEQUENCE [LARGE SCALE GENOMIC DNA]</scope>
    <source>
        <strain evidence="2 3">NIES-2499</strain>
    </source>
</reference>